<evidence type="ECO:0000313" key="2">
    <source>
        <dbReference type="EMBL" id="QLI81627.1"/>
    </source>
</evidence>
<sequence length="266" mass="30883">MKMTAFLTSILSILCGIGSALAAPTVSVRYTPTDNEALKPYYEFIKEHDSLAPAAATANLFKWPHNLLLETKECNEVNAMYFPGQNKIVMCYEIFKDIAEKVEAQLGHHDQKYRNEIKHNSLVFLFRHELSHAIFDIFKIPLIGNEEIAADASAFYFTLSNGDLETERKILLGAKFYFMRKNENFGDDTRYQFGTFSDIHPLYEQRYFNMLCYAYARYPEQASFLVQQELLPQGRADYCPREWQQLSYGVERLILPYFKKPKASKQ</sequence>
<protein>
    <recommendedName>
        <fullName evidence="4">DUF1570 domain-containing protein</fullName>
    </recommendedName>
</protein>
<evidence type="ECO:0000313" key="3">
    <source>
        <dbReference type="Proteomes" id="UP000510822"/>
    </source>
</evidence>
<evidence type="ECO:0008006" key="4">
    <source>
        <dbReference type="Google" id="ProtNLM"/>
    </source>
</evidence>
<feature type="signal peptide" evidence="1">
    <location>
        <begin position="1"/>
        <end position="22"/>
    </location>
</feature>
<dbReference type="EMBL" id="CP058952">
    <property type="protein sequence ID" value="QLI81627.1"/>
    <property type="molecule type" value="Genomic_DNA"/>
</dbReference>
<dbReference type="AlphaFoldDB" id="A0A7D5ZGU3"/>
<proteinExistence type="predicted"/>
<dbReference type="Pfam" id="PF14247">
    <property type="entry name" value="DUF4344"/>
    <property type="match status" value="1"/>
</dbReference>
<organism evidence="2 3">
    <name type="scientific">Chitinibacter fontanus</name>
    <dbReference type="NCBI Taxonomy" id="1737446"/>
    <lineage>
        <taxon>Bacteria</taxon>
        <taxon>Pseudomonadati</taxon>
        <taxon>Pseudomonadota</taxon>
        <taxon>Betaproteobacteria</taxon>
        <taxon>Neisseriales</taxon>
        <taxon>Chitinibacteraceae</taxon>
        <taxon>Chitinibacter</taxon>
    </lineage>
</organism>
<evidence type="ECO:0000256" key="1">
    <source>
        <dbReference type="SAM" id="SignalP"/>
    </source>
</evidence>
<reference evidence="2 3" key="1">
    <citation type="journal article" date="2016" name="Int. J. Syst. Evol. Microbiol.">
        <title>Chitinibacter fontanus sp. nov., isolated from a spring.</title>
        <authorList>
            <person name="Sheu S.Y."/>
            <person name="Li Y.S."/>
            <person name="Young C.C."/>
            <person name="Chen W.M."/>
        </authorList>
    </citation>
    <scope>NUCLEOTIDE SEQUENCE [LARGE SCALE GENOMIC DNA]</scope>
    <source>
        <strain evidence="2 3">STM-7</strain>
    </source>
</reference>
<accession>A0A7D5ZGU3</accession>
<dbReference type="KEGG" id="cfon:HZU75_08835"/>
<dbReference type="RefSeq" id="WP_180305737.1">
    <property type="nucleotide sequence ID" value="NZ_CP058952.1"/>
</dbReference>
<dbReference type="Proteomes" id="UP000510822">
    <property type="component" value="Chromosome"/>
</dbReference>
<keyword evidence="1" id="KW-0732">Signal</keyword>
<name>A0A7D5ZGU3_9NEIS</name>
<feature type="chain" id="PRO_5028920099" description="DUF1570 domain-containing protein" evidence="1">
    <location>
        <begin position="23"/>
        <end position="266"/>
    </location>
</feature>
<keyword evidence="3" id="KW-1185">Reference proteome</keyword>
<dbReference type="InterPro" id="IPR025644">
    <property type="entry name" value="DUF4344"/>
</dbReference>
<gene>
    <name evidence="2" type="ORF">HZU75_08835</name>
</gene>